<accession>A0A4S1W638</accession>
<reference evidence="8 9" key="1">
    <citation type="submission" date="2019-04" db="EMBL/GenBank/DDBJ databases">
        <title>Sphingomonas psychrotolerans sp. nov., isolated from soil in the Tianshan Mountains, Xinjiang, China.</title>
        <authorList>
            <person name="Luo Y."/>
            <person name="Sheng H."/>
        </authorList>
    </citation>
    <scope>NUCLEOTIDE SEQUENCE [LARGE SCALE GENOMIC DNA]</scope>
    <source>
        <strain evidence="8 9">KIS18-15</strain>
    </source>
</reference>
<evidence type="ECO:0000256" key="6">
    <source>
        <dbReference type="RuleBase" id="RU003355"/>
    </source>
</evidence>
<dbReference type="PROSITE" id="PS00136">
    <property type="entry name" value="SUBTILASE_ASP"/>
    <property type="match status" value="1"/>
</dbReference>
<dbReference type="PROSITE" id="PS00138">
    <property type="entry name" value="SUBTILASE_SER"/>
    <property type="match status" value="1"/>
</dbReference>
<sequence>MSPHFVVTLAPGRAARCDPPHWQRAIADKGGAAHALTPAIGALLERFALPVWTTHEYRPGGSSWSADERASGLDRVYRLILQHNRAIPEGLIESIRLLPEVADARPGAIAAARLPDSRPAAAALGLARDDAARRAIGLPTARRLSRGEGVTVAVIDTGVDLDHCNLRGSLLHGYDFVDILDGQSDFIGDLIGADDVPDDEVGHGTHVTGIIAATGEGAPEGVAPAVRVLPVRVLATMQRGGENVGAGLVENINNGVKWAVDQGVDVINMSLGVRHEGGGLPHREVIDYAARKGVTIVAAAGNDGQEAFYYPGAFPSVIAVGAAGPDGNPSSFSTFGPQISLIAPGEEILSTAIGGGVAHASGTSHAAPFAAGAAALIHSLARSRGARIGAPLVKRILTDSADRIDARFKDRHAGFGRLNIADALRLADARLN</sequence>
<dbReference type="Gene3D" id="3.40.50.200">
    <property type="entry name" value="Peptidase S8/S53 domain"/>
    <property type="match status" value="1"/>
</dbReference>
<dbReference type="Proteomes" id="UP000309848">
    <property type="component" value="Unassembled WGS sequence"/>
</dbReference>
<dbReference type="PROSITE" id="PS51892">
    <property type="entry name" value="SUBTILASE"/>
    <property type="match status" value="1"/>
</dbReference>
<dbReference type="AlphaFoldDB" id="A0A4S1W638"/>
<dbReference type="Pfam" id="PF00082">
    <property type="entry name" value="Peptidase_S8"/>
    <property type="match status" value="1"/>
</dbReference>
<organism evidence="8 9">
    <name type="scientific">Sphingomonas naasensis</name>
    <dbReference type="NCBI Taxonomy" id="1344951"/>
    <lineage>
        <taxon>Bacteria</taxon>
        <taxon>Pseudomonadati</taxon>
        <taxon>Pseudomonadota</taxon>
        <taxon>Alphaproteobacteria</taxon>
        <taxon>Sphingomonadales</taxon>
        <taxon>Sphingomonadaceae</taxon>
        <taxon>Sphingomonas</taxon>
    </lineage>
</organism>
<evidence type="ECO:0000256" key="1">
    <source>
        <dbReference type="ARBA" id="ARBA00011073"/>
    </source>
</evidence>
<evidence type="ECO:0000256" key="4">
    <source>
        <dbReference type="ARBA" id="ARBA00022825"/>
    </source>
</evidence>
<keyword evidence="4 5" id="KW-0720">Serine protease</keyword>
<dbReference type="InterPro" id="IPR022398">
    <property type="entry name" value="Peptidase_S8_His-AS"/>
</dbReference>
<feature type="active site" description="Charge relay system" evidence="5">
    <location>
        <position position="203"/>
    </location>
</feature>
<dbReference type="InterPro" id="IPR000209">
    <property type="entry name" value="Peptidase_S8/S53_dom"/>
</dbReference>
<dbReference type="GO" id="GO:0006508">
    <property type="term" value="P:proteolysis"/>
    <property type="evidence" value="ECO:0007669"/>
    <property type="project" value="UniProtKB-KW"/>
</dbReference>
<feature type="active site" description="Charge relay system" evidence="5">
    <location>
        <position position="156"/>
    </location>
</feature>
<keyword evidence="9" id="KW-1185">Reference proteome</keyword>
<comment type="caution">
    <text evidence="8">The sequence shown here is derived from an EMBL/GenBank/DDBJ whole genome shotgun (WGS) entry which is preliminary data.</text>
</comment>
<keyword evidence="2 5" id="KW-0645">Protease</keyword>
<dbReference type="InterPro" id="IPR015500">
    <property type="entry name" value="Peptidase_S8_subtilisin-rel"/>
</dbReference>
<dbReference type="PANTHER" id="PTHR43806:SF11">
    <property type="entry name" value="CEREVISIN-RELATED"/>
    <property type="match status" value="1"/>
</dbReference>
<evidence type="ECO:0000313" key="9">
    <source>
        <dbReference type="Proteomes" id="UP000309848"/>
    </source>
</evidence>
<evidence type="ECO:0000256" key="3">
    <source>
        <dbReference type="ARBA" id="ARBA00022801"/>
    </source>
</evidence>
<evidence type="ECO:0000259" key="7">
    <source>
        <dbReference type="Pfam" id="PF00082"/>
    </source>
</evidence>
<dbReference type="GO" id="GO:0004252">
    <property type="term" value="F:serine-type endopeptidase activity"/>
    <property type="evidence" value="ECO:0007669"/>
    <property type="project" value="UniProtKB-UniRule"/>
</dbReference>
<proteinExistence type="inferred from homology"/>
<evidence type="ECO:0000256" key="5">
    <source>
        <dbReference type="PROSITE-ProRule" id="PRU01240"/>
    </source>
</evidence>
<evidence type="ECO:0000313" key="8">
    <source>
        <dbReference type="EMBL" id="TGX38314.1"/>
    </source>
</evidence>
<dbReference type="SUPFAM" id="SSF52743">
    <property type="entry name" value="Subtilisin-like"/>
    <property type="match status" value="1"/>
</dbReference>
<comment type="similarity">
    <text evidence="1 5 6">Belongs to the peptidase S8 family.</text>
</comment>
<dbReference type="InterPro" id="IPR023828">
    <property type="entry name" value="Peptidase_S8_Ser-AS"/>
</dbReference>
<dbReference type="EMBL" id="SRXU01000010">
    <property type="protein sequence ID" value="TGX38314.1"/>
    <property type="molecule type" value="Genomic_DNA"/>
</dbReference>
<dbReference type="RefSeq" id="WP_135987218.1">
    <property type="nucleotide sequence ID" value="NZ_JAASQM010000003.1"/>
</dbReference>
<feature type="domain" description="Peptidase S8/S53" evidence="7">
    <location>
        <begin position="147"/>
        <end position="416"/>
    </location>
</feature>
<evidence type="ECO:0000256" key="2">
    <source>
        <dbReference type="ARBA" id="ARBA00022670"/>
    </source>
</evidence>
<keyword evidence="3 5" id="KW-0378">Hydrolase</keyword>
<protein>
    <submittedName>
        <fullName evidence="8">Peptidase S8</fullName>
    </submittedName>
</protein>
<dbReference type="InterPro" id="IPR036852">
    <property type="entry name" value="Peptidase_S8/S53_dom_sf"/>
</dbReference>
<dbReference type="PANTHER" id="PTHR43806">
    <property type="entry name" value="PEPTIDASE S8"/>
    <property type="match status" value="1"/>
</dbReference>
<name>A0A4S1W638_9SPHN</name>
<dbReference type="InterPro" id="IPR023827">
    <property type="entry name" value="Peptidase_S8_Asp-AS"/>
</dbReference>
<dbReference type="InterPro" id="IPR050131">
    <property type="entry name" value="Peptidase_S8_subtilisin-like"/>
</dbReference>
<gene>
    <name evidence="8" type="ORF">E5A74_19120</name>
</gene>
<feature type="active site" description="Charge relay system" evidence="5">
    <location>
        <position position="364"/>
    </location>
</feature>
<dbReference type="PROSITE" id="PS00137">
    <property type="entry name" value="SUBTILASE_HIS"/>
    <property type="match status" value="1"/>
</dbReference>
<dbReference type="OrthoDB" id="5405281at2"/>
<dbReference type="PRINTS" id="PR00723">
    <property type="entry name" value="SUBTILISIN"/>
</dbReference>